<dbReference type="GO" id="GO:0090729">
    <property type="term" value="F:toxin activity"/>
    <property type="evidence" value="ECO:0007669"/>
    <property type="project" value="UniProtKB-KW"/>
</dbReference>
<dbReference type="GO" id="GO:0106274">
    <property type="term" value="F:NAD+-protein-arginine ADP-ribosyltransferase activity"/>
    <property type="evidence" value="ECO:0007669"/>
    <property type="project" value="UniProtKB-EC"/>
</dbReference>
<sequence length="299" mass="33760">MENNYAYLSAVGGLSIAKDLSCMKMTISVATVLFLMTISLSVRKSSGQALPLDMAENSVDDSFEGCKADMYKLVASKYTEQEINHTPGFSAAWQNALNNCNKVGLNVNQSAAIYMYTQAKSKNPDCSYKEFNNACRKEKAAYTSGDFKFYTLYFFLTEAVQQLKRQFSQRFFCVTSYRKTNITFTNVSLNQKIRFGSFASSSLNKTTIVNSFGEESCFKIKTCYGAKLKKYSALPHEQEVLIPPYEVFRITAIEKRDEKNKLWCKVVYELKSAGKRSDLKCIKTKKLQGGIFTNSITLN</sequence>
<dbReference type="Gene3D" id="3.90.176.10">
    <property type="entry name" value="Toxin ADP-ribosyltransferase, Chain A, domain 1"/>
    <property type="match status" value="1"/>
</dbReference>
<comment type="similarity">
    <text evidence="2 14">Belongs to the Arg-specific ADP-ribosyltransferase family.</text>
</comment>
<dbReference type="AlphaFoldDB" id="A0AAR2INX8"/>
<proteinExistence type="inferred from homology"/>
<keyword evidence="9 14" id="KW-0521">NADP</keyword>
<reference evidence="16 17" key="1">
    <citation type="submission" date="2020-10" db="EMBL/GenBank/DDBJ databases">
        <title>Pygocentrus nattereri (red-bellied piranha) genome, fPygNat1, primary haplotype.</title>
        <authorList>
            <person name="Myers G."/>
            <person name="Meyer A."/>
            <person name="Karagic N."/>
            <person name="Pippel M."/>
            <person name="Winkler S."/>
            <person name="Tracey A."/>
            <person name="Wood J."/>
            <person name="Formenti G."/>
            <person name="Howe K."/>
            <person name="Fedrigo O."/>
            <person name="Jarvis E.D."/>
        </authorList>
    </citation>
    <scope>NUCLEOTIDE SEQUENCE [LARGE SCALE GENOMIC DNA]</scope>
</reference>
<dbReference type="InterPro" id="IPR050999">
    <property type="entry name" value="ADP-ribosyltransferase_ARG"/>
</dbReference>
<evidence type="ECO:0000256" key="7">
    <source>
        <dbReference type="ARBA" id="ARBA00022695"/>
    </source>
</evidence>
<keyword evidence="12" id="KW-1015">Disulfide bond</keyword>
<dbReference type="GeneTree" id="ENSGT01030000234601"/>
<keyword evidence="4" id="KW-0800">Toxin</keyword>
<evidence type="ECO:0000256" key="9">
    <source>
        <dbReference type="ARBA" id="ARBA00022857"/>
    </source>
</evidence>
<evidence type="ECO:0000313" key="16">
    <source>
        <dbReference type="Ensembl" id="ENSPNAP00000039709.1"/>
    </source>
</evidence>
<keyword evidence="15" id="KW-1133">Transmembrane helix</keyword>
<keyword evidence="10" id="KW-0843">Virulence</keyword>
<organism evidence="16 17">
    <name type="scientific">Pygocentrus nattereri</name>
    <name type="common">Red-bellied piranha</name>
    <dbReference type="NCBI Taxonomy" id="42514"/>
    <lineage>
        <taxon>Eukaryota</taxon>
        <taxon>Metazoa</taxon>
        <taxon>Chordata</taxon>
        <taxon>Craniata</taxon>
        <taxon>Vertebrata</taxon>
        <taxon>Euteleostomi</taxon>
        <taxon>Actinopterygii</taxon>
        <taxon>Neopterygii</taxon>
        <taxon>Teleostei</taxon>
        <taxon>Ostariophysi</taxon>
        <taxon>Characiformes</taxon>
        <taxon>Characoidei</taxon>
        <taxon>Pygocentrus</taxon>
    </lineage>
</organism>
<dbReference type="InterPro" id="IPR000768">
    <property type="entry name" value="ART"/>
</dbReference>
<comment type="subcellular location">
    <subcellularLocation>
        <location evidence="1">Secreted</location>
    </subcellularLocation>
</comment>
<dbReference type="GO" id="GO:0005576">
    <property type="term" value="C:extracellular region"/>
    <property type="evidence" value="ECO:0007669"/>
    <property type="project" value="UniProtKB-SubCell"/>
</dbReference>
<keyword evidence="8" id="KW-0732">Signal</keyword>
<evidence type="ECO:0000256" key="15">
    <source>
        <dbReference type="SAM" id="Phobius"/>
    </source>
</evidence>
<dbReference type="GO" id="GO:0003950">
    <property type="term" value="F:NAD+ poly-ADP-ribosyltransferase activity"/>
    <property type="evidence" value="ECO:0007669"/>
    <property type="project" value="TreeGrafter"/>
</dbReference>
<dbReference type="PANTHER" id="PTHR10339:SF25">
    <property type="entry name" value="SECRETED EXOENZYME S"/>
    <property type="match status" value="1"/>
</dbReference>
<dbReference type="PANTHER" id="PTHR10339">
    <property type="entry name" value="ADP-RIBOSYLTRANSFERASE"/>
    <property type="match status" value="1"/>
</dbReference>
<evidence type="ECO:0000256" key="10">
    <source>
        <dbReference type="ARBA" id="ARBA00023026"/>
    </source>
</evidence>
<comment type="catalytic activity">
    <reaction evidence="13 14">
        <text>L-arginyl-[protein] + NAD(+) = N(omega)-(ADP-D-ribosyl)-L-arginyl-[protein] + nicotinamide + H(+)</text>
        <dbReference type="Rhea" id="RHEA:19149"/>
        <dbReference type="Rhea" id="RHEA-COMP:10532"/>
        <dbReference type="Rhea" id="RHEA-COMP:15087"/>
        <dbReference type="ChEBI" id="CHEBI:15378"/>
        <dbReference type="ChEBI" id="CHEBI:17154"/>
        <dbReference type="ChEBI" id="CHEBI:29965"/>
        <dbReference type="ChEBI" id="CHEBI:57540"/>
        <dbReference type="ChEBI" id="CHEBI:142554"/>
        <dbReference type="EC" id="2.4.2.31"/>
    </reaction>
</comment>
<feature type="transmembrane region" description="Helical" evidence="15">
    <location>
        <begin position="25"/>
        <end position="42"/>
    </location>
</feature>
<evidence type="ECO:0000256" key="6">
    <source>
        <dbReference type="ARBA" id="ARBA00022679"/>
    </source>
</evidence>
<evidence type="ECO:0000256" key="13">
    <source>
        <dbReference type="ARBA" id="ARBA00047597"/>
    </source>
</evidence>
<keyword evidence="15" id="KW-0812">Transmembrane</keyword>
<keyword evidence="3" id="KW-0964">Secreted</keyword>
<reference evidence="16" key="2">
    <citation type="submission" date="2025-08" db="UniProtKB">
        <authorList>
            <consortium name="Ensembl"/>
        </authorList>
    </citation>
    <scope>IDENTIFICATION</scope>
</reference>
<accession>A0AAR2INX8</accession>
<evidence type="ECO:0000313" key="17">
    <source>
        <dbReference type="Proteomes" id="UP001501920"/>
    </source>
</evidence>
<evidence type="ECO:0000256" key="4">
    <source>
        <dbReference type="ARBA" id="ARBA00022656"/>
    </source>
</evidence>
<evidence type="ECO:0000256" key="3">
    <source>
        <dbReference type="ARBA" id="ARBA00022525"/>
    </source>
</evidence>
<reference evidence="16" key="3">
    <citation type="submission" date="2025-09" db="UniProtKB">
        <authorList>
            <consortium name="Ensembl"/>
        </authorList>
    </citation>
    <scope>IDENTIFICATION</scope>
</reference>
<protein>
    <recommendedName>
        <fullName evidence="14">NAD(P)(+)--arginine ADP-ribosyltransferase</fullName>
        <ecNumber evidence="14">2.4.2.31</ecNumber>
    </recommendedName>
    <alternativeName>
        <fullName evidence="14">Mono(ADP-ribosyl)transferase</fullName>
    </alternativeName>
</protein>
<evidence type="ECO:0000256" key="11">
    <source>
        <dbReference type="ARBA" id="ARBA00023027"/>
    </source>
</evidence>
<keyword evidence="11 14" id="KW-0520">NAD</keyword>
<keyword evidence="15" id="KW-0472">Membrane</keyword>
<keyword evidence="5 14" id="KW-0328">Glycosyltransferase</keyword>
<dbReference type="GO" id="GO:0016779">
    <property type="term" value="F:nucleotidyltransferase activity"/>
    <property type="evidence" value="ECO:0007669"/>
    <property type="project" value="UniProtKB-KW"/>
</dbReference>
<name>A0AAR2INX8_PYGNA</name>
<keyword evidence="17" id="KW-1185">Reference proteome</keyword>
<dbReference type="EC" id="2.4.2.31" evidence="14"/>
<dbReference type="Proteomes" id="UP001501920">
    <property type="component" value="Chromosome 5"/>
</dbReference>
<evidence type="ECO:0000256" key="5">
    <source>
        <dbReference type="ARBA" id="ARBA00022676"/>
    </source>
</evidence>
<evidence type="ECO:0000256" key="2">
    <source>
        <dbReference type="ARBA" id="ARBA00009558"/>
    </source>
</evidence>
<dbReference type="SUPFAM" id="SSF56399">
    <property type="entry name" value="ADP-ribosylation"/>
    <property type="match status" value="1"/>
</dbReference>
<keyword evidence="7" id="KW-0548">Nucleotidyltransferase</keyword>
<evidence type="ECO:0000256" key="12">
    <source>
        <dbReference type="ARBA" id="ARBA00023157"/>
    </source>
</evidence>
<evidence type="ECO:0000256" key="1">
    <source>
        <dbReference type="ARBA" id="ARBA00004613"/>
    </source>
</evidence>
<dbReference type="PRINTS" id="PR00970">
    <property type="entry name" value="RIBTRNSFRASE"/>
</dbReference>
<dbReference type="FunFam" id="3.90.176.10:FF:000001">
    <property type="entry name" value="NAD(P)(+)--arginine ADP-ribosyltransferase"/>
    <property type="match status" value="1"/>
</dbReference>
<dbReference type="Ensembl" id="ENSPNAT00000046992.1">
    <property type="protein sequence ID" value="ENSPNAP00000039709.1"/>
    <property type="gene ID" value="ENSPNAG00000015232.2"/>
</dbReference>
<keyword evidence="6 14" id="KW-0808">Transferase</keyword>
<dbReference type="PROSITE" id="PS51996">
    <property type="entry name" value="TR_MART"/>
    <property type="match status" value="1"/>
</dbReference>
<dbReference type="Pfam" id="PF01129">
    <property type="entry name" value="ART"/>
    <property type="match status" value="1"/>
</dbReference>
<evidence type="ECO:0000256" key="8">
    <source>
        <dbReference type="ARBA" id="ARBA00022729"/>
    </source>
</evidence>
<evidence type="ECO:0000256" key="14">
    <source>
        <dbReference type="RuleBase" id="RU361228"/>
    </source>
</evidence>